<name>A0AAD2FHR2_9STRA</name>
<feature type="compositionally biased region" description="Acidic residues" evidence="1">
    <location>
        <begin position="204"/>
        <end position="234"/>
    </location>
</feature>
<dbReference type="AlphaFoldDB" id="A0AAD2FHR2"/>
<feature type="non-terminal residue" evidence="2">
    <location>
        <position position="726"/>
    </location>
</feature>
<protein>
    <submittedName>
        <fullName evidence="2">Uncharacterized protein</fullName>
    </submittedName>
</protein>
<comment type="caution">
    <text evidence="2">The sequence shown here is derived from an EMBL/GenBank/DDBJ whole genome shotgun (WGS) entry which is preliminary data.</text>
</comment>
<reference evidence="2" key="1">
    <citation type="submission" date="2023-08" db="EMBL/GenBank/DDBJ databases">
        <authorList>
            <person name="Audoor S."/>
            <person name="Bilcke G."/>
        </authorList>
    </citation>
    <scope>NUCLEOTIDE SEQUENCE</scope>
</reference>
<proteinExistence type="predicted"/>
<keyword evidence="3" id="KW-1185">Reference proteome</keyword>
<feature type="compositionally biased region" description="Polar residues" evidence="1">
    <location>
        <begin position="253"/>
        <end position="282"/>
    </location>
</feature>
<feature type="compositionally biased region" description="Basic and acidic residues" evidence="1">
    <location>
        <begin position="123"/>
        <end position="132"/>
    </location>
</feature>
<sequence>QLTQYLIAAFDSDMMEVNPSEEIWSLRILAMQISLQNPFSFFGIDEFEGKPDDNHFFSGEMSNPRLRLEHPLVGFWLICSKLFDYPWINEFLLEYYDDPPSAIVDAIKQTRSGKSINNAPNRESLKEPDPPRIQKIYDPMYSIDKPGKDVHRESTSSKGDQVQNPNRFAPLQSDDDSFEGNGIQEFDEVAVVAVKNNASKAPESSDEDEDTEDDDTNDRENIVDDAMEEDDDDERVNTAGANPHDEAMDDNTLLLTSPKLTATQDSAGTGTFTEPLETTPSRVQRPPTLAERISNLIQVNMEGIPGKCHIFETTFSMDYQGSDSGTVAEALLSTVLTSIEKAINNSANELKLLPISDTTYKQPNLWIQNSVDLRNCISTYRALLTYCDMEYGNCPYAAANSKPGKKKLRTRIRVGFSAEASVKAVQDYLHTGLCQSGRGAGCYPSPLQYGEIVKIVSCSFIPAEVNFSAYAKELMRLFDFKVPIGIKMDWVSIPYTGQAKYKERSPGVTSPHCFTRRIHAKRFDRTLRSILHPATAKPDFPFAAPATYISDWKLAQQGLLSVKAYGPVKDAILTLISKLRDYYILTEVLYPGIDFTGMFKFATTRLYGSCTLFKLLLSIKATPAQADQASTAAKDRPPTPADDDSSEEEDDESHEGAGSLSGPFTKVTKKKVKKKKKKSLISDNLENHFLKDLSLAQRKLAEATDRKLKNDIDRHKAGPLFLMILP</sequence>
<feature type="region of interest" description="Disordered" evidence="1">
    <location>
        <begin position="113"/>
        <end position="180"/>
    </location>
</feature>
<gene>
    <name evidence="2" type="ORF">CYCCA115_LOCUS6609</name>
</gene>
<evidence type="ECO:0000313" key="3">
    <source>
        <dbReference type="Proteomes" id="UP001295423"/>
    </source>
</evidence>
<feature type="compositionally biased region" description="Polar residues" evidence="1">
    <location>
        <begin position="156"/>
        <end position="166"/>
    </location>
</feature>
<evidence type="ECO:0000256" key="1">
    <source>
        <dbReference type="SAM" id="MobiDB-lite"/>
    </source>
</evidence>
<feature type="compositionally biased region" description="Basic residues" evidence="1">
    <location>
        <begin position="667"/>
        <end position="679"/>
    </location>
</feature>
<feature type="region of interest" description="Disordered" evidence="1">
    <location>
        <begin position="197"/>
        <end position="284"/>
    </location>
</feature>
<organism evidence="2 3">
    <name type="scientific">Cylindrotheca closterium</name>
    <dbReference type="NCBI Taxonomy" id="2856"/>
    <lineage>
        <taxon>Eukaryota</taxon>
        <taxon>Sar</taxon>
        <taxon>Stramenopiles</taxon>
        <taxon>Ochrophyta</taxon>
        <taxon>Bacillariophyta</taxon>
        <taxon>Bacillariophyceae</taxon>
        <taxon>Bacillariophycidae</taxon>
        <taxon>Bacillariales</taxon>
        <taxon>Bacillariaceae</taxon>
        <taxon>Cylindrotheca</taxon>
    </lineage>
</organism>
<feature type="non-terminal residue" evidence="2">
    <location>
        <position position="1"/>
    </location>
</feature>
<feature type="compositionally biased region" description="Basic and acidic residues" evidence="1">
    <location>
        <begin position="145"/>
        <end position="155"/>
    </location>
</feature>
<accession>A0AAD2FHR2</accession>
<feature type="region of interest" description="Disordered" evidence="1">
    <location>
        <begin position="627"/>
        <end position="679"/>
    </location>
</feature>
<dbReference type="EMBL" id="CAKOGP040000800">
    <property type="protein sequence ID" value="CAJ1939484.1"/>
    <property type="molecule type" value="Genomic_DNA"/>
</dbReference>
<feature type="compositionally biased region" description="Acidic residues" evidence="1">
    <location>
        <begin position="641"/>
        <end position="653"/>
    </location>
</feature>
<evidence type="ECO:0000313" key="2">
    <source>
        <dbReference type="EMBL" id="CAJ1939484.1"/>
    </source>
</evidence>
<dbReference type="Proteomes" id="UP001295423">
    <property type="component" value="Unassembled WGS sequence"/>
</dbReference>